<evidence type="ECO:0000256" key="1">
    <source>
        <dbReference type="SAM" id="MobiDB-lite"/>
    </source>
</evidence>
<dbReference type="EMBL" id="BK016073">
    <property type="protein sequence ID" value="DAF92797.1"/>
    <property type="molecule type" value="Genomic_DNA"/>
</dbReference>
<accession>A0A8S5UE89</accession>
<proteinExistence type="predicted"/>
<feature type="region of interest" description="Disordered" evidence="1">
    <location>
        <begin position="99"/>
        <end position="119"/>
    </location>
</feature>
<name>A0A8S5UE89_9CAUD</name>
<organism evidence="2">
    <name type="scientific">Siphoviridae sp. ctdj515</name>
    <dbReference type="NCBI Taxonomy" id="2825582"/>
    <lineage>
        <taxon>Viruses</taxon>
        <taxon>Duplodnaviria</taxon>
        <taxon>Heunggongvirae</taxon>
        <taxon>Uroviricota</taxon>
        <taxon>Caudoviricetes</taxon>
    </lineage>
</organism>
<reference evidence="2" key="1">
    <citation type="journal article" date="2021" name="Proc. Natl. Acad. Sci. U.S.A.">
        <title>A Catalog of Tens of Thousands of Viruses from Human Metagenomes Reveals Hidden Associations with Chronic Diseases.</title>
        <authorList>
            <person name="Tisza M.J."/>
            <person name="Buck C.B."/>
        </authorList>
    </citation>
    <scope>NUCLEOTIDE SEQUENCE</scope>
    <source>
        <strain evidence="2">Ctdj515</strain>
    </source>
</reference>
<protein>
    <submittedName>
        <fullName evidence="2">Uncharacterized protein</fullName>
    </submittedName>
</protein>
<sequence length="145" mass="16305">MFDARLAHISETASEARDAAKSADAEIKNNHDTNVRDDLDKAIETVWVVSDQIGALSKQVTGLLDQGARMEATLNAHSESLSSVQARVGRIDERGSKMAAELHDERTARESSQRTIDEHAHDAHARLHERLDRLQEKVDKWEERQ</sequence>
<evidence type="ECO:0000313" key="2">
    <source>
        <dbReference type="EMBL" id="DAF92797.1"/>
    </source>
</evidence>